<accession>A0A8E2EHV6</accession>
<name>A0A8E2EHV6_9PEZI</name>
<organism evidence="6 7">
    <name type="scientific">Lepidopterella palustris CBS 459.81</name>
    <dbReference type="NCBI Taxonomy" id="1314670"/>
    <lineage>
        <taxon>Eukaryota</taxon>
        <taxon>Fungi</taxon>
        <taxon>Dikarya</taxon>
        <taxon>Ascomycota</taxon>
        <taxon>Pezizomycotina</taxon>
        <taxon>Dothideomycetes</taxon>
        <taxon>Pleosporomycetidae</taxon>
        <taxon>Mytilinidiales</taxon>
        <taxon>Argynnaceae</taxon>
        <taxon>Lepidopterella</taxon>
    </lineage>
</organism>
<feature type="region of interest" description="Disordered" evidence="3">
    <location>
        <begin position="478"/>
        <end position="504"/>
    </location>
</feature>
<evidence type="ECO:0000256" key="5">
    <source>
        <dbReference type="SAM" id="SignalP"/>
    </source>
</evidence>
<evidence type="ECO:0000256" key="1">
    <source>
        <dbReference type="ARBA" id="ARBA00022441"/>
    </source>
</evidence>
<evidence type="ECO:0000256" key="2">
    <source>
        <dbReference type="ARBA" id="ARBA00022737"/>
    </source>
</evidence>
<dbReference type="AlphaFoldDB" id="A0A8E2EHV6"/>
<evidence type="ECO:0000256" key="3">
    <source>
        <dbReference type="SAM" id="MobiDB-lite"/>
    </source>
</evidence>
<keyword evidence="7" id="KW-1185">Reference proteome</keyword>
<dbReference type="InterPro" id="IPR015915">
    <property type="entry name" value="Kelch-typ_b-propeller"/>
</dbReference>
<reference evidence="6 7" key="1">
    <citation type="journal article" date="2016" name="Nat. Commun.">
        <title>Ectomycorrhizal ecology is imprinted in the genome of the dominant symbiotic fungus Cenococcum geophilum.</title>
        <authorList>
            <consortium name="DOE Joint Genome Institute"/>
            <person name="Peter M."/>
            <person name="Kohler A."/>
            <person name="Ohm R.A."/>
            <person name="Kuo A."/>
            <person name="Krutzmann J."/>
            <person name="Morin E."/>
            <person name="Arend M."/>
            <person name="Barry K.W."/>
            <person name="Binder M."/>
            <person name="Choi C."/>
            <person name="Clum A."/>
            <person name="Copeland A."/>
            <person name="Grisel N."/>
            <person name="Haridas S."/>
            <person name="Kipfer T."/>
            <person name="LaButti K."/>
            <person name="Lindquist E."/>
            <person name="Lipzen A."/>
            <person name="Maire R."/>
            <person name="Meier B."/>
            <person name="Mihaltcheva S."/>
            <person name="Molinier V."/>
            <person name="Murat C."/>
            <person name="Poggeler S."/>
            <person name="Quandt C.A."/>
            <person name="Sperisen C."/>
            <person name="Tritt A."/>
            <person name="Tisserant E."/>
            <person name="Crous P.W."/>
            <person name="Henrissat B."/>
            <person name="Nehls U."/>
            <person name="Egli S."/>
            <person name="Spatafora J.W."/>
            <person name="Grigoriev I.V."/>
            <person name="Martin F.M."/>
        </authorList>
    </citation>
    <scope>NUCLEOTIDE SEQUENCE [LARGE SCALE GENOMIC DNA]</scope>
    <source>
        <strain evidence="6 7">CBS 459.81</strain>
    </source>
</reference>
<dbReference type="Proteomes" id="UP000250266">
    <property type="component" value="Unassembled WGS sequence"/>
</dbReference>
<feature type="chain" id="PRO_5034307648" description="Cell wall anchored protein" evidence="5">
    <location>
        <begin position="32"/>
        <end position="628"/>
    </location>
</feature>
<keyword evidence="4" id="KW-0812">Transmembrane</keyword>
<feature type="transmembrane region" description="Helical" evidence="4">
    <location>
        <begin position="511"/>
        <end position="535"/>
    </location>
</feature>
<dbReference type="SUPFAM" id="SSF50965">
    <property type="entry name" value="Galactose oxidase, central domain"/>
    <property type="match status" value="1"/>
</dbReference>
<evidence type="ECO:0000256" key="4">
    <source>
        <dbReference type="SAM" id="Phobius"/>
    </source>
</evidence>
<keyword evidence="2" id="KW-0677">Repeat</keyword>
<keyword evidence="5" id="KW-0732">Signal</keyword>
<proteinExistence type="predicted"/>
<keyword evidence="1" id="KW-0880">Kelch repeat</keyword>
<dbReference type="InterPro" id="IPR011043">
    <property type="entry name" value="Gal_Oxase/kelch_b-propeller"/>
</dbReference>
<evidence type="ECO:0000313" key="6">
    <source>
        <dbReference type="EMBL" id="OCK84105.1"/>
    </source>
</evidence>
<dbReference type="PANTHER" id="PTHR46228">
    <property type="entry name" value="KELCH DOMAIN-CONTAINING PROTEIN"/>
    <property type="match status" value="1"/>
</dbReference>
<dbReference type="EMBL" id="KV744845">
    <property type="protein sequence ID" value="OCK84105.1"/>
    <property type="molecule type" value="Genomic_DNA"/>
</dbReference>
<keyword evidence="4" id="KW-1133">Transmembrane helix</keyword>
<keyword evidence="4" id="KW-0472">Membrane</keyword>
<evidence type="ECO:0000313" key="7">
    <source>
        <dbReference type="Proteomes" id="UP000250266"/>
    </source>
</evidence>
<dbReference type="PANTHER" id="PTHR46228:SF2">
    <property type="entry name" value="KELCH REPEAT PROTEIN (AFU_ORTHOLOGUE AFUA_4G14350)"/>
    <property type="match status" value="1"/>
</dbReference>
<dbReference type="Gene3D" id="2.120.10.80">
    <property type="entry name" value="Kelch-type beta propeller"/>
    <property type="match status" value="1"/>
</dbReference>
<evidence type="ECO:0008006" key="8">
    <source>
        <dbReference type="Google" id="ProtNLM"/>
    </source>
</evidence>
<feature type="signal peptide" evidence="5">
    <location>
        <begin position="1"/>
        <end position="31"/>
    </location>
</feature>
<gene>
    <name evidence="6" type="ORF">K432DRAFT_321058</name>
</gene>
<protein>
    <recommendedName>
        <fullName evidence="8">Cell wall anchored protein</fullName>
    </recommendedName>
</protein>
<sequence>MSKMALLLSRMWPSSLFLFIILVWLPYVTHAQSNSTLDPILDFCSRWFSSSVVKGNTLFINGGIETFYDSGLTSDPILGINTYLIKVFMASSWDWKTNITITDEVKPTNPKTGTLPPSLIRGTMFQGPANVSEVFVFGGTTFRGNQSFVGYTPPDANTYPLWSYTYDPSVQSPNQWNQYDLLQPWRPNHGAAAEAVDQNLGFYLNGQIDKGTSPETLHMGNDTTHLDGMLVIDLSNQSAKNISTATITGGGPRVGGALEYIAPVGNKGILVALGGQLSPISSKSNATTGTLLGFDTVDVFDIDSYLQNPDSSGLWYAQSTAGDIPAPRIDFCTVSVSALDNSSHHIYLYGGHDPVQSVNFDDVYVLSLPAFKWTRVNFGKSPRWGHDCHLVGNRQMITLGGNTTNEQCDWESKGVAILDLSTITWGSVYDAYAPQYLVPTAIVSWLGGSPSGGAKIKSPIVGYNNTGLAIVFNTTRTLPSSPANSPSPVTPPSPATPSQSQTATAQHSSHVGVIVGLVISVVAILAILTGLLLWFRSRKRRKAMAPRELDSTEKTEYDIHKHHYELPGIRDKPAELGEQHGHSEAPWEPTTYAVELPGTNVVPGGNPGIPLVRTPSSSKGSQDHFLHE</sequence>
<dbReference type="OrthoDB" id="10251809at2759"/>